<evidence type="ECO:0000313" key="5">
    <source>
        <dbReference type="Proteomes" id="UP000050501"/>
    </source>
</evidence>
<dbReference type="STRING" id="229921.ADN01_06680"/>
<dbReference type="EMBL" id="LGCM01000027">
    <property type="protein sequence ID" value="KPL85055.1"/>
    <property type="molecule type" value="Genomic_DNA"/>
</dbReference>
<proteinExistence type="inferred from homology"/>
<keyword evidence="2" id="KW-0732">Signal</keyword>
<dbReference type="Pfam" id="PF01497">
    <property type="entry name" value="Peripla_BP_2"/>
    <property type="match status" value="1"/>
</dbReference>
<dbReference type="RefSeq" id="WP_062418535.1">
    <property type="nucleotide sequence ID" value="NZ_DF967974.1"/>
</dbReference>
<accession>A0A0P6XN80</accession>
<dbReference type="AlphaFoldDB" id="A0A0P6XN80"/>
<evidence type="ECO:0000256" key="2">
    <source>
        <dbReference type="ARBA" id="ARBA00022729"/>
    </source>
</evidence>
<keyword evidence="5" id="KW-1185">Reference proteome</keyword>
<comment type="similarity">
    <text evidence="1">Belongs to the bacterial solute-binding protein 8 family.</text>
</comment>
<dbReference type="InterPro" id="IPR054828">
    <property type="entry name" value="Vit_B12_bind_prot"/>
</dbReference>
<dbReference type="PANTHER" id="PTHR30535">
    <property type="entry name" value="VITAMIN B12-BINDING PROTEIN"/>
    <property type="match status" value="1"/>
</dbReference>
<gene>
    <name evidence="4" type="ORF">ADN01_06680</name>
</gene>
<dbReference type="SUPFAM" id="SSF53807">
    <property type="entry name" value="Helical backbone' metal receptor"/>
    <property type="match status" value="1"/>
</dbReference>
<dbReference type="InterPro" id="IPR050902">
    <property type="entry name" value="ABC_Transporter_SBP"/>
</dbReference>
<sequence length="295" mass="33185">MGQLRAIQFSKPPERIVSLVPSVTASLLDLGLGASLVGVTDYCAYPAEWADRIQRVGGPKSLDEEKIRGLEPDLIIANQEENDRQAVEALMESGLPVWVQFPKTVAEAIQDLWQLDSLFPDTIARERLHLLEKAYEWALLSIVDVLPMRYFCPIWEGVSEAGQRWWMTFNQDTYPADLLKGLGGTNIFADRKRHFPLENDLQDQPGEEPGERDTRYPRVSLEEVLRADPEVILLPTEPYAYGNDRMEDVYSAFAGTSACKAGRVVLVEGSLLFWPGTQLGKVLTEIPDLFSRYQG</sequence>
<dbReference type="Gene3D" id="3.40.50.1980">
    <property type="entry name" value="Nitrogenase molybdenum iron protein domain"/>
    <property type="match status" value="2"/>
</dbReference>
<protein>
    <recommendedName>
        <fullName evidence="3">Fe/B12 periplasmic-binding domain-containing protein</fullName>
    </recommendedName>
</protein>
<evidence type="ECO:0000259" key="3">
    <source>
        <dbReference type="PROSITE" id="PS50983"/>
    </source>
</evidence>
<reference evidence="4 5" key="1">
    <citation type="submission" date="2015-07" db="EMBL/GenBank/DDBJ databases">
        <title>Genome sequence of Levilinea saccharolytica DSM 16555.</title>
        <authorList>
            <person name="Hemp J."/>
            <person name="Ward L.M."/>
            <person name="Pace L.A."/>
            <person name="Fischer W.W."/>
        </authorList>
    </citation>
    <scope>NUCLEOTIDE SEQUENCE [LARGE SCALE GENOMIC DNA]</scope>
    <source>
        <strain evidence="4 5">KIBI-1</strain>
    </source>
</reference>
<dbReference type="InterPro" id="IPR002491">
    <property type="entry name" value="ABC_transptr_periplasmic_BD"/>
</dbReference>
<comment type="caution">
    <text evidence="4">The sequence shown here is derived from an EMBL/GenBank/DDBJ whole genome shotgun (WGS) entry which is preliminary data.</text>
</comment>
<dbReference type="PROSITE" id="PS50983">
    <property type="entry name" value="FE_B12_PBP"/>
    <property type="match status" value="1"/>
</dbReference>
<name>A0A0P6XN80_9CHLR</name>
<dbReference type="NCBIfam" id="NF038402">
    <property type="entry name" value="TroA_like"/>
    <property type="match status" value="1"/>
</dbReference>
<dbReference type="OrthoDB" id="9816357at2"/>
<organism evidence="4 5">
    <name type="scientific">Levilinea saccharolytica</name>
    <dbReference type="NCBI Taxonomy" id="229921"/>
    <lineage>
        <taxon>Bacteria</taxon>
        <taxon>Bacillati</taxon>
        <taxon>Chloroflexota</taxon>
        <taxon>Anaerolineae</taxon>
        <taxon>Anaerolineales</taxon>
        <taxon>Anaerolineaceae</taxon>
        <taxon>Levilinea</taxon>
    </lineage>
</organism>
<feature type="domain" description="Fe/B12 periplasmic-binding" evidence="3">
    <location>
        <begin position="15"/>
        <end position="294"/>
    </location>
</feature>
<dbReference type="Proteomes" id="UP000050501">
    <property type="component" value="Unassembled WGS sequence"/>
</dbReference>
<evidence type="ECO:0000256" key="1">
    <source>
        <dbReference type="ARBA" id="ARBA00008814"/>
    </source>
</evidence>
<evidence type="ECO:0000313" key="4">
    <source>
        <dbReference type="EMBL" id="KPL85055.1"/>
    </source>
</evidence>
<dbReference type="PANTHER" id="PTHR30535:SF35">
    <property type="entry name" value="PERIPLASMIC BINDING PROTEIN"/>
    <property type="match status" value="1"/>
</dbReference>